<proteinExistence type="predicted"/>
<dbReference type="EMBL" id="DACSXJ010000094">
    <property type="protein sequence ID" value="HAT3901007.1"/>
    <property type="molecule type" value="Genomic_DNA"/>
</dbReference>
<dbReference type="EMBL" id="CP055540">
    <property type="protein sequence ID" value="QLO16876.1"/>
    <property type="molecule type" value="Genomic_DNA"/>
</dbReference>
<dbReference type="Proteomes" id="UP000510650">
    <property type="component" value="Plasmid unnamed"/>
</dbReference>
<evidence type="ECO:0000313" key="5">
    <source>
        <dbReference type="Proteomes" id="UP000512222"/>
    </source>
</evidence>
<accession>A0A1J8J970</accession>
<name>A0A1J8J970_CITFR</name>
<evidence type="ECO:0000313" key="4">
    <source>
        <dbReference type="Proteomes" id="UP000510650"/>
    </source>
</evidence>
<evidence type="ECO:0000313" key="2">
    <source>
        <dbReference type="EMBL" id="QLO16876.1"/>
    </source>
</evidence>
<dbReference type="Proteomes" id="UP000512222">
    <property type="component" value="Plasmid pRHBSTW-00370_3"/>
</dbReference>
<sequence>MTFQELDACIAGSGRRSIASALIAFILDALDEGQDGVDLDVFQSHTRFIRNNVTTVASYLQLHGIIHIQYYRDGAAERQYESVNNYGRWAKQHYQLSASVKELYRRN</sequence>
<evidence type="ECO:0000313" key="1">
    <source>
        <dbReference type="EMBL" id="HAT3901007.1"/>
    </source>
</evidence>
<geneLocation type="plasmid" evidence="2 4">
    <name>unnamed</name>
</geneLocation>
<dbReference type="AlphaFoldDB" id="A0A1J8J970"/>
<reference evidence="1" key="3">
    <citation type="submission" date="2020-09" db="EMBL/GenBank/DDBJ databases">
        <authorList>
            <consortium name="NCBI Pathogen Detection Project"/>
        </authorList>
    </citation>
    <scope>NUCLEOTIDE SEQUENCE</scope>
    <source>
        <strain evidence="1">O50</strain>
    </source>
</reference>
<gene>
    <name evidence="3" type="ORF">HV178_26175</name>
    <name evidence="2" type="ORF">HV183_26140</name>
    <name evidence="1" type="ORF">I9Y29_005528</name>
</gene>
<dbReference type="EMBL" id="CP056575">
    <property type="protein sequence ID" value="QLV33459.1"/>
    <property type="molecule type" value="Genomic_DNA"/>
</dbReference>
<evidence type="ECO:0000313" key="3">
    <source>
        <dbReference type="EMBL" id="QLV33459.1"/>
    </source>
</evidence>
<dbReference type="RefSeq" id="WP_071446655.1">
    <property type="nucleotide sequence ID" value="NZ_BPFK01000056.1"/>
</dbReference>
<geneLocation type="plasmid" evidence="3">
    <name>pRHBSTW-00370_3</name>
</geneLocation>
<organism evidence="1">
    <name type="scientific">Citrobacter freundii</name>
    <dbReference type="NCBI Taxonomy" id="546"/>
    <lineage>
        <taxon>Bacteria</taxon>
        <taxon>Pseudomonadati</taxon>
        <taxon>Pseudomonadota</taxon>
        <taxon>Gammaproteobacteria</taxon>
        <taxon>Enterobacterales</taxon>
        <taxon>Enterobacteriaceae</taxon>
        <taxon>Citrobacter</taxon>
        <taxon>Citrobacter freundii complex</taxon>
    </lineage>
</organism>
<geneLocation type="plasmid" evidence="5">
    <name>prhbstw-00370_3</name>
</geneLocation>
<reference evidence="4 5" key="2">
    <citation type="submission" date="2020-06" db="EMBL/GenBank/DDBJ databases">
        <title>REHAB project genomes.</title>
        <authorList>
            <person name="Shaw L.P."/>
        </authorList>
    </citation>
    <scope>NUCLEOTIDE SEQUENCE [LARGE SCALE GENOMIC DNA]</scope>
    <source>
        <strain evidence="5">RHBSTW-00370</strain>
        <strain evidence="4">RHBSTW-00398</strain>
        <plasmid evidence="5">prhbstw-00370_3</plasmid>
        <plasmid evidence="4">unnamed</plasmid>
    </source>
</reference>
<dbReference type="Proteomes" id="UP000855471">
    <property type="component" value="Unassembled WGS sequence"/>
</dbReference>
<reference evidence="2" key="4">
    <citation type="journal article" date="2021" name="Microb. Genom.">
        <title>A genomic epidemiological study shows that prevalence of antimicrobial resistance in Enterobacterales is associated with the livestock host, as well as antimicrobial usage.</title>
        <authorList>
            <person name="AbuOun M."/>
            <person name="Jones H."/>
            <person name="Stubberfield E."/>
            <person name="Gilson D."/>
            <person name="Shaw L.P."/>
            <person name="Hubbard A.T.M."/>
            <person name="Chau K.K."/>
            <person name="Sebra R."/>
            <person name="Peto T.E.A."/>
            <person name="Crook D.W."/>
            <person name="Read D.S."/>
            <person name="Gweon H.S."/>
            <person name="Walker A.S."/>
            <person name="Stoesser N."/>
            <person name="Smith R.P."/>
            <person name="Anjum M.F."/>
            <person name="On Behalf Of The Rehab Consortium."/>
        </authorList>
    </citation>
    <scope>NUCLEOTIDE SEQUENCE</scope>
    <source>
        <strain evidence="3">RHBSTW-00370</strain>
        <strain evidence="2">RHBSTW-00398</strain>
    </source>
</reference>
<keyword evidence="2" id="KW-0614">Plasmid</keyword>
<reference evidence="1" key="1">
    <citation type="journal article" date="2018" name="Genome Biol.">
        <title>SKESA: strategic k-mer extension for scrupulous assemblies.</title>
        <authorList>
            <person name="Souvorov A."/>
            <person name="Agarwala R."/>
            <person name="Lipman D.J."/>
        </authorList>
    </citation>
    <scope>NUCLEOTIDE SEQUENCE</scope>
    <source>
        <strain evidence="1">O50</strain>
    </source>
</reference>
<protein>
    <submittedName>
        <fullName evidence="1">Uncharacterized protein</fullName>
    </submittedName>
</protein>